<sequence length="48" mass="5071">MGKSNPQESGIAGEILGGKLSFFQFLAGKLANLDDETSIHLPQTTNPP</sequence>
<reference evidence="1" key="1">
    <citation type="submission" date="2020-08" db="EMBL/GenBank/DDBJ databases">
        <title>Genome public.</title>
        <authorList>
            <person name="Liu C."/>
            <person name="Sun Q."/>
        </authorList>
    </citation>
    <scope>NUCLEOTIDE SEQUENCE</scope>
    <source>
        <strain evidence="1">NSJ-54</strain>
    </source>
</reference>
<dbReference type="EMBL" id="JACRTC010000001">
    <property type="protein sequence ID" value="MBC8569534.1"/>
    <property type="molecule type" value="Genomic_DNA"/>
</dbReference>
<accession>A0A926I619</accession>
<dbReference type="Proteomes" id="UP000660861">
    <property type="component" value="Unassembled WGS sequence"/>
</dbReference>
<dbReference type="RefSeq" id="WP_262396631.1">
    <property type="nucleotide sequence ID" value="NZ_JACRTC010000001.1"/>
</dbReference>
<protein>
    <submittedName>
        <fullName evidence="1">Uncharacterized protein</fullName>
    </submittedName>
</protein>
<organism evidence="1 2">
    <name type="scientific">Zongyangia hominis</name>
    <dbReference type="NCBI Taxonomy" id="2763677"/>
    <lineage>
        <taxon>Bacteria</taxon>
        <taxon>Bacillati</taxon>
        <taxon>Bacillota</taxon>
        <taxon>Clostridia</taxon>
        <taxon>Eubacteriales</taxon>
        <taxon>Oscillospiraceae</taxon>
        <taxon>Zongyangia</taxon>
    </lineage>
</organism>
<keyword evidence="2" id="KW-1185">Reference proteome</keyword>
<dbReference type="AlphaFoldDB" id="A0A926I619"/>
<proteinExistence type="predicted"/>
<gene>
    <name evidence="1" type="ORF">H8709_01645</name>
</gene>
<evidence type="ECO:0000313" key="2">
    <source>
        <dbReference type="Proteomes" id="UP000660861"/>
    </source>
</evidence>
<comment type="caution">
    <text evidence="1">The sequence shown here is derived from an EMBL/GenBank/DDBJ whole genome shotgun (WGS) entry which is preliminary data.</text>
</comment>
<name>A0A926I619_9FIRM</name>
<evidence type="ECO:0000313" key="1">
    <source>
        <dbReference type="EMBL" id="MBC8569534.1"/>
    </source>
</evidence>